<dbReference type="GeneID" id="89511298"/>
<gene>
    <name evidence="9" type="ORF">SAMN02745229_02898</name>
</gene>
<feature type="transmembrane region" description="Helical" evidence="8">
    <location>
        <begin position="146"/>
        <end position="164"/>
    </location>
</feature>
<evidence type="ECO:0000256" key="1">
    <source>
        <dbReference type="ARBA" id="ARBA00004651"/>
    </source>
</evidence>
<dbReference type="PIRSF" id="PIRSF016636">
    <property type="entry name" value="AlgI_DltB"/>
    <property type="match status" value="1"/>
</dbReference>
<dbReference type="STRING" id="1121131.SAMN02745229_02898"/>
<protein>
    <submittedName>
        <fullName evidence="9">D-alanyl-lipoteichoic acid acyltransferase DltB, MBOAT superfamily</fullName>
    </submittedName>
</protein>
<feature type="transmembrane region" description="Helical" evidence="8">
    <location>
        <begin position="366"/>
        <end position="383"/>
    </location>
</feature>
<dbReference type="InterPro" id="IPR051085">
    <property type="entry name" value="MB_O-acyltransferase"/>
</dbReference>
<dbReference type="Proteomes" id="UP000184278">
    <property type="component" value="Unassembled WGS sequence"/>
</dbReference>
<proteinExistence type="inferred from homology"/>
<organism evidence="9 10">
    <name type="scientific">Butyrivibrio fibrisolvens DSM 3071</name>
    <dbReference type="NCBI Taxonomy" id="1121131"/>
    <lineage>
        <taxon>Bacteria</taxon>
        <taxon>Bacillati</taxon>
        <taxon>Bacillota</taxon>
        <taxon>Clostridia</taxon>
        <taxon>Lachnospirales</taxon>
        <taxon>Lachnospiraceae</taxon>
        <taxon>Butyrivibrio</taxon>
    </lineage>
</organism>
<dbReference type="GO" id="GO:0005886">
    <property type="term" value="C:plasma membrane"/>
    <property type="evidence" value="ECO:0007669"/>
    <property type="project" value="UniProtKB-SubCell"/>
</dbReference>
<evidence type="ECO:0000313" key="10">
    <source>
        <dbReference type="Proteomes" id="UP000184278"/>
    </source>
</evidence>
<keyword evidence="3 7" id="KW-1003">Cell membrane</keyword>
<dbReference type="OrthoDB" id="9805788at2"/>
<evidence type="ECO:0000256" key="7">
    <source>
        <dbReference type="PIRNR" id="PIRNR016636"/>
    </source>
</evidence>
<evidence type="ECO:0000256" key="5">
    <source>
        <dbReference type="ARBA" id="ARBA00022989"/>
    </source>
</evidence>
<keyword evidence="6 7" id="KW-0472">Membrane</keyword>
<feature type="transmembrane region" description="Helical" evidence="8">
    <location>
        <begin position="7"/>
        <end position="33"/>
    </location>
</feature>
<dbReference type="GO" id="GO:0042121">
    <property type="term" value="P:alginic acid biosynthetic process"/>
    <property type="evidence" value="ECO:0007669"/>
    <property type="project" value="InterPro"/>
</dbReference>
<feature type="transmembrane region" description="Helical" evidence="8">
    <location>
        <begin position="84"/>
        <end position="106"/>
    </location>
</feature>
<feature type="transmembrane region" description="Helical" evidence="8">
    <location>
        <begin position="461"/>
        <end position="485"/>
    </location>
</feature>
<sequence length="487" mass="55826">MNVFNELGILLGSDIFIFLIFCLVAVAVNYILPVKLRNYWIFAVGIVFYALCDLRFLALIAAEIVASFYAGLYFGRKSVGKKKLILITMIFAGILVFFKFSSAVISDFDIDIIKVAIPIGISYYTFRILSYLFDVYKKKREAEEDFVIYAVYVSFFPHLLSGPIARSEGMTESLHKGLVYDKELFARGIILIISGLFKKAVIADRMSGYVNLVFTNPEYYPGLALWIGAILYTIQLYCDFGGYSEVAIGITNMFGMKCESNFNRPYLSGSMREFWRRWHISFSRWLTDYIYIPLGGSRVKKSRHILNTMITFAVCGLWHRCSLNYLMWGLYHGLMNLLSPKYKKRSKELSGLPDDSWSFSKVWKKIPGIVLTFFFAMTGWIFFRADSLTIALRYIARMYTSFSLSMADIQNSVFIFTSDMTSASYAIVLFIMVLILLIKELQDENMEAMLTGEDIVFRHQIRWTGVFVVCIILFGVIGNASFLYAGY</sequence>
<dbReference type="InterPro" id="IPR028362">
    <property type="entry name" value="AlgI"/>
</dbReference>
<dbReference type="EMBL" id="FQXK01000026">
    <property type="protein sequence ID" value="SHI32124.1"/>
    <property type="molecule type" value="Genomic_DNA"/>
</dbReference>
<dbReference type="GO" id="GO:0016746">
    <property type="term" value="F:acyltransferase activity"/>
    <property type="evidence" value="ECO:0007669"/>
    <property type="project" value="UniProtKB-KW"/>
</dbReference>
<comment type="similarity">
    <text evidence="2 7">Belongs to the membrane-bound acyltransferase family.</text>
</comment>
<dbReference type="InterPro" id="IPR024194">
    <property type="entry name" value="Ac/AlaTfrase_AlgI/DltB"/>
</dbReference>
<evidence type="ECO:0000313" key="9">
    <source>
        <dbReference type="EMBL" id="SHI32124.1"/>
    </source>
</evidence>
<evidence type="ECO:0000256" key="4">
    <source>
        <dbReference type="ARBA" id="ARBA00022692"/>
    </source>
</evidence>
<keyword evidence="7 9" id="KW-0012">Acyltransferase</keyword>
<evidence type="ECO:0000256" key="3">
    <source>
        <dbReference type="ARBA" id="ARBA00022475"/>
    </source>
</evidence>
<name>A0A1M6A6I6_BUTFI</name>
<feature type="transmembrane region" description="Helical" evidence="8">
    <location>
        <begin position="422"/>
        <end position="441"/>
    </location>
</feature>
<evidence type="ECO:0000256" key="6">
    <source>
        <dbReference type="ARBA" id="ARBA00023136"/>
    </source>
</evidence>
<comment type="subcellular location">
    <subcellularLocation>
        <location evidence="1">Cell membrane</location>
        <topology evidence="1">Multi-pass membrane protein</topology>
    </subcellularLocation>
</comment>
<keyword evidence="7 9" id="KW-0808">Transferase</keyword>
<keyword evidence="10" id="KW-1185">Reference proteome</keyword>
<dbReference type="PIRSF" id="PIRSF500217">
    <property type="entry name" value="AlgI"/>
    <property type="match status" value="1"/>
</dbReference>
<dbReference type="InterPro" id="IPR004299">
    <property type="entry name" value="MBOAT_fam"/>
</dbReference>
<feature type="transmembrane region" description="Helical" evidence="8">
    <location>
        <begin position="112"/>
        <end position="134"/>
    </location>
</feature>
<dbReference type="Pfam" id="PF03062">
    <property type="entry name" value="MBOAT"/>
    <property type="match status" value="1"/>
</dbReference>
<evidence type="ECO:0000256" key="2">
    <source>
        <dbReference type="ARBA" id="ARBA00010323"/>
    </source>
</evidence>
<keyword evidence="4 8" id="KW-0812">Transmembrane</keyword>
<dbReference type="RefSeq" id="WP_073388814.1">
    <property type="nucleotide sequence ID" value="NZ_FQXK01000026.1"/>
</dbReference>
<evidence type="ECO:0000256" key="8">
    <source>
        <dbReference type="SAM" id="Phobius"/>
    </source>
</evidence>
<feature type="transmembrane region" description="Helical" evidence="8">
    <location>
        <begin position="39"/>
        <end position="72"/>
    </location>
</feature>
<accession>A0A1M6A6I6</accession>
<dbReference type="PANTHER" id="PTHR13285:SF18">
    <property type="entry name" value="PROTEIN-CYSTEINE N-PALMITOYLTRANSFERASE RASP"/>
    <property type="match status" value="1"/>
</dbReference>
<reference evidence="10" key="1">
    <citation type="submission" date="2016-11" db="EMBL/GenBank/DDBJ databases">
        <authorList>
            <person name="Varghese N."/>
            <person name="Submissions S."/>
        </authorList>
    </citation>
    <scope>NUCLEOTIDE SEQUENCE [LARGE SCALE GENOMIC DNA]</scope>
    <source>
        <strain evidence="10">DSM 3071</strain>
    </source>
</reference>
<dbReference type="PANTHER" id="PTHR13285">
    <property type="entry name" value="ACYLTRANSFERASE"/>
    <property type="match status" value="1"/>
</dbReference>
<keyword evidence="5 8" id="KW-1133">Transmembrane helix</keyword>
<dbReference type="AlphaFoldDB" id="A0A1M6A6I6"/>